<organism evidence="1">
    <name type="scientific">Pithovirus LCPAC304</name>
    <dbReference type="NCBI Taxonomy" id="2506594"/>
    <lineage>
        <taxon>Viruses</taxon>
        <taxon>Pithoviruses</taxon>
    </lineage>
</organism>
<gene>
    <name evidence="1" type="ORF">LCPAC304_01280</name>
</gene>
<reference evidence="1" key="1">
    <citation type="journal article" date="2019" name="MBio">
        <title>Virus Genomes from Deep Sea Sediments Expand the Ocean Megavirome and Support Independent Origins of Viral Gigantism.</title>
        <authorList>
            <person name="Backstrom D."/>
            <person name="Yutin N."/>
            <person name="Jorgensen S.L."/>
            <person name="Dharamshi J."/>
            <person name="Homa F."/>
            <person name="Zaremba-Niedwiedzka K."/>
            <person name="Spang A."/>
            <person name="Wolf Y.I."/>
            <person name="Koonin E.V."/>
            <person name="Ettema T.J."/>
        </authorList>
    </citation>
    <scope>NUCLEOTIDE SEQUENCE</scope>
</reference>
<dbReference type="EMBL" id="MK500565">
    <property type="protein sequence ID" value="QBK91790.1"/>
    <property type="molecule type" value="Genomic_DNA"/>
</dbReference>
<protein>
    <submittedName>
        <fullName evidence="1">Uncharacterized protein</fullName>
    </submittedName>
</protein>
<sequence>MSEESWHRDKGSVEEIVENLTQKRTGFFCEIVVRDGAIYTMSTEWSITEFAFVGCCGYRPSIYFVGYKTPSNQELVERMILCFIHHSNVNIENYLA</sequence>
<name>A0A481Z9H0_9VIRU</name>
<proteinExistence type="predicted"/>
<accession>A0A481Z9H0</accession>
<evidence type="ECO:0000313" key="1">
    <source>
        <dbReference type="EMBL" id="QBK91790.1"/>
    </source>
</evidence>